<dbReference type="AlphaFoldDB" id="A0A7E5A269"/>
<sequence>MHSSFTCIVMFLSANVIKAADVAREVEGGVQILKTGPIQLFVPGDILSFTIKNAENCRGVFKICYVSEPLKSRDELRRHYRNVGGSCPQDSCTIWMDLNYKVGFGLGTQFHDNTFYGLLVERNSNTCPRYIVDGRSNFTVWEMPNCPVIADGAQLPKDKETINEKKSDSSKKWIIAICVGLGLLLIIAVVVGFCLCMRLKKKPVHPVNSVRQVQQSTLPPKSNGSHKKPAKSNPRSMTSPLPRTPPSKTNNSETKLEIPRNSLHSNPRQPHVSDSATSNDTI</sequence>
<dbReference type="WBParaSite" id="Pan_g9403.t1">
    <property type="protein sequence ID" value="Pan_g9403.t1"/>
    <property type="gene ID" value="Pan_g9403"/>
</dbReference>
<proteinExistence type="predicted"/>
<protein>
    <submittedName>
        <fullName evidence="5">CUB domain-containing protein</fullName>
    </submittedName>
</protein>
<evidence type="ECO:0000313" key="5">
    <source>
        <dbReference type="WBParaSite" id="Pan_g9403.t1"/>
    </source>
</evidence>
<evidence type="ECO:0000313" key="4">
    <source>
        <dbReference type="Proteomes" id="UP000492821"/>
    </source>
</evidence>
<evidence type="ECO:0000256" key="2">
    <source>
        <dbReference type="SAM" id="Phobius"/>
    </source>
</evidence>
<name>A0A7E5A269_PANRE</name>
<keyword evidence="3" id="KW-0732">Signal</keyword>
<feature type="transmembrane region" description="Helical" evidence="2">
    <location>
        <begin position="173"/>
        <end position="196"/>
    </location>
</feature>
<dbReference type="Proteomes" id="UP000492821">
    <property type="component" value="Unassembled WGS sequence"/>
</dbReference>
<reference evidence="4" key="1">
    <citation type="journal article" date="2013" name="Genetics">
        <title>The draft genome and transcriptome of Panagrellus redivivus are shaped by the harsh demands of a free-living lifestyle.</title>
        <authorList>
            <person name="Srinivasan J."/>
            <person name="Dillman A.R."/>
            <person name="Macchietto M.G."/>
            <person name="Heikkinen L."/>
            <person name="Lakso M."/>
            <person name="Fracchia K.M."/>
            <person name="Antoshechkin I."/>
            <person name="Mortazavi A."/>
            <person name="Wong G."/>
            <person name="Sternberg P.W."/>
        </authorList>
    </citation>
    <scope>NUCLEOTIDE SEQUENCE [LARGE SCALE GENOMIC DNA]</scope>
    <source>
        <strain evidence="4">MT8872</strain>
    </source>
</reference>
<keyword evidence="2" id="KW-0812">Transmembrane</keyword>
<keyword evidence="2" id="KW-0472">Membrane</keyword>
<feature type="signal peptide" evidence="3">
    <location>
        <begin position="1"/>
        <end position="19"/>
    </location>
</feature>
<evidence type="ECO:0000256" key="3">
    <source>
        <dbReference type="SAM" id="SignalP"/>
    </source>
</evidence>
<feature type="compositionally biased region" description="Polar residues" evidence="1">
    <location>
        <begin position="209"/>
        <end position="223"/>
    </location>
</feature>
<keyword evidence="2" id="KW-1133">Transmembrane helix</keyword>
<evidence type="ECO:0000256" key="1">
    <source>
        <dbReference type="SAM" id="MobiDB-lite"/>
    </source>
</evidence>
<organism evidence="4 5">
    <name type="scientific">Panagrellus redivivus</name>
    <name type="common">Microworm</name>
    <dbReference type="NCBI Taxonomy" id="6233"/>
    <lineage>
        <taxon>Eukaryota</taxon>
        <taxon>Metazoa</taxon>
        <taxon>Ecdysozoa</taxon>
        <taxon>Nematoda</taxon>
        <taxon>Chromadorea</taxon>
        <taxon>Rhabditida</taxon>
        <taxon>Tylenchina</taxon>
        <taxon>Panagrolaimomorpha</taxon>
        <taxon>Panagrolaimoidea</taxon>
        <taxon>Panagrolaimidae</taxon>
        <taxon>Panagrellus</taxon>
    </lineage>
</organism>
<feature type="region of interest" description="Disordered" evidence="1">
    <location>
        <begin position="206"/>
        <end position="282"/>
    </location>
</feature>
<feature type="chain" id="PRO_5029005099" evidence="3">
    <location>
        <begin position="20"/>
        <end position="282"/>
    </location>
</feature>
<feature type="compositionally biased region" description="Polar residues" evidence="1">
    <location>
        <begin position="233"/>
        <end position="253"/>
    </location>
</feature>
<reference evidence="5" key="2">
    <citation type="submission" date="2020-10" db="UniProtKB">
        <authorList>
            <consortium name="WormBaseParasite"/>
        </authorList>
    </citation>
    <scope>IDENTIFICATION</scope>
</reference>
<accession>A0A7E5A269</accession>
<keyword evidence="4" id="KW-1185">Reference proteome</keyword>
<feature type="compositionally biased region" description="Polar residues" evidence="1">
    <location>
        <begin position="262"/>
        <end position="282"/>
    </location>
</feature>